<organism evidence="1 2">
    <name type="scientific">Abyssicoccus albus</name>
    <dbReference type="NCBI Taxonomy" id="1817405"/>
    <lineage>
        <taxon>Bacteria</taxon>
        <taxon>Bacillati</taxon>
        <taxon>Bacillota</taxon>
        <taxon>Bacilli</taxon>
        <taxon>Bacillales</taxon>
        <taxon>Abyssicoccaceae</taxon>
    </lineage>
</organism>
<protein>
    <submittedName>
        <fullName evidence="1">YtpI-like protein</fullName>
    </submittedName>
</protein>
<dbReference type="RefSeq" id="WP_077140561.1">
    <property type="nucleotide sequence ID" value="NZ_CBCSGK010000001.1"/>
</dbReference>
<comment type="caution">
    <text evidence="1">The sequence shown here is derived from an EMBL/GenBank/DDBJ whole genome shotgun (WGS) entry which is preliminary data.</text>
</comment>
<evidence type="ECO:0000313" key="2">
    <source>
        <dbReference type="Proteomes" id="UP000277108"/>
    </source>
</evidence>
<evidence type="ECO:0000313" key="1">
    <source>
        <dbReference type="EMBL" id="RPF57716.1"/>
    </source>
</evidence>
<dbReference type="Proteomes" id="UP000277108">
    <property type="component" value="Unassembled WGS sequence"/>
</dbReference>
<dbReference type="AlphaFoldDB" id="A0A1Q1G292"/>
<reference evidence="1 2" key="1">
    <citation type="submission" date="2018-11" db="EMBL/GenBank/DDBJ databases">
        <title>Genomic Encyclopedia of Type Strains, Phase IV (KMG-IV): sequencing the most valuable type-strain genomes for metagenomic binning, comparative biology and taxonomic classification.</title>
        <authorList>
            <person name="Goeker M."/>
        </authorList>
    </citation>
    <scope>NUCLEOTIDE SEQUENCE [LARGE SCALE GENOMIC DNA]</scope>
    <source>
        <strain evidence="1 2">DSM 29158</strain>
    </source>
</reference>
<sequence>MEVTPVFAAFIITLMFIALFFTILYKVKQVRTRRDVLKAYYRSIYHMCLGALMITFAIVQLSLFKGIAVYIICAILIIYGAFIVYQFNIRRKYFKNNLPIEEEAYRKMETKKYKKK</sequence>
<dbReference type="InterPro" id="IPR025618">
    <property type="entry name" value="YtpI"/>
</dbReference>
<dbReference type="OrthoDB" id="2453019at2"/>
<gene>
    <name evidence="1" type="ORF">EDD62_0347</name>
</gene>
<proteinExistence type="predicted"/>
<dbReference type="EMBL" id="RKRK01000002">
    <property type="protein sequence ID" value="RPF57716.1"/>
    <property type="molecule type" value="Genomic_DNA"/>
</dbReference>
<accession>A0A3N5BIQ7</accession>
<keyword evidence="2" id="KW-1185">Reference proteome</keyword>
<accession>A0A1Q1G292</accession>
<dbReference type="Pfam" id="PF14007">
    <property type="entry name" value="YtpI"/>
    <property type="match status" value="1"/>
</dbReference>
<name>A0A1Q1G292_9BACL</name>